<dbReference type="Proteomes" id="UP001480973">
    <property type="component" value="Unassembled WGS sequence"/>
</dbReference>
<evidence type="ECO:0000313" key="3">
    <source>
        <dbReference type="EMBL" id="MEQ2534216.1"/>
    </source>
</evidence>
<sequence>MRICIVAEGCYPYVVGGVSSWINNLIRSFPQHEFIMLAVISDRSVSGKFKYNLPDNLTEVHEVYLNDTEWVNRTRKNYKNARLSAKNKEALNSLLIGTDTDWETLTGLLQNPKLSLDALLMGPDFLDAVVKSYELKHGEIIFSDFLWTMRSMYLPLFLAMHSDIPKADIFHCVATGYSGVLGSMAKILYPRSRLIVSEHGIYTREREEEVIKASWIAGIYKDLWIDQFKKMSLFAYDKADRVTSLYGTARRLQIELGCPEEKIMITPNGIDQERFKDIPMKEPDDEYINVGAVLRVTPIKDVKTMIMAFGYAKNNNPKLKLWIMGPTDEDEDYAKECFDLVEDMQIKDVIFTGRINTSEYIGKMDFTILTSISEGQPLTILEGYAAHKPAIATDVGNCRGLIYGEDDPYGPSGIVTHIMNVEEIKEAILFLANNPETCKEYGENGYKRLIRRYTIVDMKNTYDGIYTELSESMTD</sequence>
<dbReference type="InterPro" id="IPR022622">
    <property type="entry name" value="DUF3492"/>
</dbReference>
<gene>
    <name evidence="3" type="primary">pelF</name>
    <name evidence="3" type="ORF">WMO38_03710</name>
</gene>
<evidence type="ECO:0000313" key="4">
    <source>
        <dbReference type="Proteomes" id="UP001480973"/>
    </source>
</evidence>
<dbReference type="Gene3D" id="3.40.50.2000">
    <property type="entry name" value="Glycogen Phosphorylase B"/>
    <property type="match status" value="2"/>
</dbReference>
<keyword evidence="4" id="KW-1185">Reference proteome</keyword>
<feature type="domain" description="DUF3492" evidence="2">
    <location>
        <begin position="1"/>
        <end position="261"/>
    </location>
</feature>
<reference evidence="3 4" key="1">
    <citation type="submission" date="2024-03" db="EMBL/GenBank/DDBJ databases">
        <title>Human intestinal bacterial collection.</title>
        <authorList>
            <person name="Pauvert C."/>
            <person name="Hitch T.C.A."/>
            <person name="Clavel T."/>
        </authorList>
    </citation>
    <scope>NUCLEOTIDE SEQUENCE [LARGE SCALE GENOMIC DNA]</scope>
    <source>
        <strain evidence="3 4">CLA-JM-H10</strain>
    </source>
</reference>
<dbReference type="NCBIfam" id="NF038011">
    <property type="entry name" value="PelF"/>
    <property type="match status" value="1"/>
</dbReference>
<evidence type="ECO:0000259" key="2">
    <source>
        <dbReference type="Pfam" id="PF11997"/>
    </source>
</evidence>
<protein>
    <submittedName>
        <fullName evidence="3">GT4 family glycosyltransferase PelF</fullName>
    </submittedName>
</protein>
<dbReference type="EMBL" id="JBBMES010000003">
    <property type="protein sequence ID" value="MEQ2534216.1"/>
    <property type="molecule type" value="Genomic_DNA"/>
</dbReference>
<comment type="caution">
    <text evidence="3">The sequence shown here is derived from an EMBL/GenBank/DDBJ whole genome shotgun (WGS) entry which is preliminary data.</text>
</comment>
<proteinExistence type="predicted"/>
<dbReference type="PANTHER" id="PTHR12526:SF608">
    <property type="entry name" value="PELF"/>
    <property type="match status" value="1"/>
</dbReference>
<dbReference type="InterPro" id="IPR001296">
    <property type="entry name" value="Glyco_trans_1"/>
</dbReference>
<accession>A0ABV1GLU4</accession>
<dbReference type="Pfam" id="PF11997">
    <property type="entry name" value="DUF3492"/>
    <property type="match status" value="1"/>
</dbReference>
<dbReference type="InterPro" id="IPR047691">
    <property type="entry name" value="PelF-like"/>
</dbReference>
<evidence type="ECO:0000259" key="1">
    <source>
        <dbReference type="Pfam" id="PF00534"/>
    </source>
</evidence>
<feature type="domain" description="Glycosyl transferase family 1" evidence="1">
    <location>
        <begin position="284"/>
        <end position="448"/>
    </location>
</feature>
<dbReference type="PANTHER" id="PTHR12526">
    <property type="entry name" value="GLYCOSYLTRANSFERASE"/>
    <property type="match status" value="1"/>
</dbReference>
<dbReference type="SUPFAM" id="SSF53756">
    <property type="entry name" value="UDP-Glycosyltransferase/glycogen phosphorylase"/>
    <property type="match status" value="1"/>
</dbReference>
<organism evidence="3 4">
    <name type="scientific">Lachnospira intestinalis</name>
    <dbReference type="NCBI Taxonomy" id="3133158"/>
    <lineage>
        <taxon>Bacteria</taxon>
        <taxon>Bacillati</taxon>
        <taxon>Bacillota</taxon>
        <taxon>Clostridia</taxon>
        <taxon>Lachnospirales</taxon>
        <taxon>Lachnospiraceae</taxon>
        <taxon>Lachnospira</taxon>
    </lineage>
</organism>
<dbReference type="Pfam" id="PF00534">
    <property type="entry name" value="Glycos_transf_1"/>
    <property type="match status" value="1"/>
</dbReference>
<name>A0ABV1GLU4_9FIRM</name>